<evidence type="ECO:0000259" key="21">
    <source>
        <dbReference type="PROSITE" id="PS50011"/>
    </source>
</evidence>
<keyword evidence="12 19" id="KW-0472">Membrane</keyword>
<evidence type="ECO:0000256" key="7">
    <source>
        <dbReference type="ARBA" id="ARBA00022737"/>
    </source>
</evidence>
<gene>
    <name evidence="23" type="ORF">CKAN_01726100</name>
</gene>
<dbReference type="Proteomes" id="UP000283530">
    <property type="component" value="Unassembled WGS sequence"/>
</dbReference>
<keyword evidence="14" id="KW-0325">Glycoprotein</keyword>
<dbReference type="PROSITE" id="PS00108">
    <property type="entry name" value="PROTEIN_KINASE_ST"/>
    <property type="match status" value="1"/>
</dbReference>
<dbReference type="PANTHER" id="PTHR27002:SF181">
    <property type="entry name" value="RECEPTOR-LIKE SERINE_THREONINE-PROTEIN KINASE"/>
    <property type="match status" value="1"/>
</dbReference>
<keyword evidence="23" id="KW-0675">Receptor</keyword>
<keyword evidence="24" id="KW-1185">Reference proteome</keyword>
<evidence type="ECO:0000256" key="5">
    <source>
        <dbReference type="ARBA" id="ARBA00022692"/>
    </source>
</evidence>
<evidence type="ECO:0000256" key="17">
    <source>
        <dbReference type="PROSITE-ProRule" id="PRU10141"/>
    </source>
</evidence>
<comment type="caution">
    <text evidence="23">The sequence shown here is derived from an EMBL/GenBank/DDBJ whole genome shotgun (WGS) entry which is preliminary data.</text>
</comment>
<evidence type="ECO:0000256" key="19">
    <source>
        <dbReference type="SAM" id="Phobius"/>
    </source>
</evidence>
<reference evidence="23 24" key="1">
    <citation type="journal article" date="2019" name="Nat. Plants">
        <title>Stout camphor tree genome fills gaps in understanding of flowering plant genome evolution.</title>
        <authorList>
            <person name="Chaw S.M."/>
            <person name="Liu Y.C."/>
            <person name="Wu Y.W."/>
            <person name="Wang H.Y."/>
            <person name="Lin C.I."/>
            <person name="Wu C.S."/>
            <person name="Ke H.M."/>
            <person name="Chang L.Y."/>
            <person name="Hsu C.Y."/>
            <person name="Yang H.T."/>
            <person name="Sudianto E."/>
            <person name="Hsu M.H."/>
            <person name="Wu K.P."/>
            <person name="Wang L.N."/>
            <person name="Leebens-Mack J.H."/>
            <person name="Tsai I.J."/>
        </authorList>
    </citation>
    <scope>NUCLEOTIDE SEQUENCE [LARGE SCALE GENOMIC DNA]</scope>
    <source>
        <strain evidence="24">cv. Chaw 1501</strain>
        <tissue evidence="23">Young leaves</tissue>
    </source>
</reference>
<accession>A0A3S4PBQ8</accession>
<keyword evidence="11 19" id="KW-1133">Transmembrane helix</keyword>
<dbReference type="EC" id="2.7.11.1" evidence="2"/>
<evidence type="ECO:0000256" key="18">
    <source>
        <dbReference type="SAM" id="MobiDB-lite"/>
    </source>
</evidence>
<evidence type="ECO:0000256" key="6">
    <source>
        <dbReference type="ARBA" id="ARBA00022729"/>
    </source>
</evidence>
<evidence type="ECO:0000256" key="16">
    <source>
        <dbReference type="ARBA" id="ARBA00048679"/>
    </source>
</evidence>
<dbReference type="OrthoDB" id="1908162at2759"/>
<evidence type="ECO:0000256" key="14">
    <source>
        <dbReference type="ARBA" id="ARBA00023180"/>
    </source>
</evidence>
<evidence type="ECO:0000256" key="12">
    <source>
        <dbReference type="ARBA" id="ARBA00023136"/>
    </source>
</evidence>
<dbReference type="FunFam" id="3.30.430.20:FF:000002">
    <property type="entry name" value="Cysteine-rich receptor-like protein kinase 10"/>
    <property type="match status" value="1"/>
</dbReference>
<proteinExistence type="predicted"/>
<evidence type="ECO:0000256" key="10">
    <source>
        <dbReference type="ARBA" id="ARBA00022840"/>
    </source>
</evidence>
<dbReference type="PROSITE" id="PS50011">
    <property type="entry name" value="PROTEIN_KINASE_DOM"/>
    <property type="match status" value="1"/>
</dbReference>
<dbReference type="FunFam" id="1.10.510.10:FF:000467">
    <property type="entry name" value="Liguleless narrow1"/>
    <property type="match status" value="1"/>
</dbReference>
<keyword evidence="9 23" id="KW-0418">Kinase</keyword>
<evidence type="ECO:0000259" key="22">
    <source>
        <dbReference type="PROSITE" id="PS51473"/>
    </source>
</evidence>
<evidence type="ECO:0000256" key="4">
    <source>
        <dbReference type="ARBA" id="ARBA00022679"/>
    </source>
</evidence>
<evidence type="ECO:0000256" key="9">
    <source>
        <dbReference type="ARBA" id="ARBA00022777"/>
    </source>
</evidence>
<keyword evidence="7" id="KW-0677">Repeat</keyword>
<dbReference type="Gene3D" id="1.10.510.10">
    <property type="entry name" value="Transferase(Phosphotransferase) domain 1"/>
    <property type="match status" value="1"/>
</dbReference>
<dbReference type="Gene3D" id="3.30.200.20">
    <property type="entry name" value="Phosphorylase Kinase, domain 1"/>
    <property type="match status" value="1"/>
</dbReference>
<dbReference type="InterPro" id="IPR002902">
    <property type="entry name" value="GNK2"/>
</dbReference>
<dbReference type="Pfam" id="PF07714">
    <property type="entry name" value="PK_Tyr_Ser-Thr"/>
    <property type="match status" value="1"/>
</dbReference>
<comment type="subcellular location">
    <subcellularLocation>
        <location evidence="1">Membrane</location>
        <topology evidence="1">Single-pass membrane protein</topology>
    </subcellularLocation>
</comment>
<dbReference type="EMBL" id="QPKB01000007">
    <property type="protein sequence ID" value="RWR88264.1"/>
    <property type="molecule type" value="Genomic_DNA"/>
</dbReference>
<feature type="signal peptide" evidence="20">
    <location>
        <begin position="1"/>
        <end position="31"/>
    </location>
</feature>
<feature type="region of interest" description="Disordered" evidence="18">
    <location>
        <begin position="252"/>
        <end position="274"/>
    </location>
</feature>
<keyword evidence="13" id="KW-1015">Disulfide bond</keyword>
<evidence type="ECO:0000256" key="2">
    <source>
        <dbReference type="ARBA" id="ARBA00012513"/>
    </source>
</evidence>
<feature type="chain" id="PRO_5018766833" description="non-specific serine/threonine protein kinase" evidence="20">
    <location>
        <begin position="32"/>
        <end position="680"/>
    </location>
</feature>
<dbReference type="InterPro" id="IPR008271">
    <property type="entry name" value="Ser/Thr_kinase_AS"/>
</dbReference>
<feature type="binding site" evidence="17">
    <location>
        <position position="391"/>
    </location>
    <ligand>
        <name>ATP</name>
        <dbReference type="ChEBI" id="CHEBI:30616"/>
    </ligand>
</feature>
<evidence type="ECO:0000256" key="15">
    <source>
        <dbReference type="ARBA" id="ARBA00047899"/>
    </source>
</evidence>
<evidence type="ECO:0000256" key="1">
    <source>
        <dbReference type="ARBA" id="ARBA00004167"/>
    </source>
</evidence>
<feature type="compositionally biased region" description="Polar residues" evidence="18">
    <location>
        <begin position="658"/>
        <end position="672"/>
    </location>
</feature>
<dbReference type="AlphaFoldDB" id="A0A3S4PBQ8"/>
<comment type="catalytic activity">
    <reaction evidence="15">
        <text>L-threonyl-[protein] + ATP = O-phospho-L-threonyl-[protein] + ADP + H(+)</text>
        <dbReference type="Rhea" id="RHEA:46608"/>
        <dbReference type="Rhea" id="RHEA-COMP:11060"/>
        <dbReference type="Rhea" id="RHEA-COMP:11605"/>
        <dbReference type="ChEBI" id="CHEBI:15378"/>
        <dbReference type="ChEBI" id="CHEBI:30013"/>
        <dbReference type="ChEBI" id="CHEBI:30616"/>
        <dbReference type="ChEBI" id="CHEBI:61977"/>
        <dbReference type="ChEBI" id="CHEBI:456216"/>
        <dbReference type="EC" id="2.7.11.1"/>
    </reaction>
</comment>
<dbReference type="GO" id="GO:0005886">
    <property type="term" value="C:plasma membrane"/>
    <property type="evidence" value="ECO:0007669"/>
    <property type="project" value="TreeGrafter"/>
</dbReference>
<protein>
    <recommendedName>
        <fullName evidence="2">non-specific serine/threonine protein kinase</fullName>
        <ecNumber evidence="2">2.7.11.1</ecNumber>
    </recommendedName>
</protein>
<feature type="region of interest" description="Disordered" evidence="18">
    <location>
        <begin position="643"/>
        <end position="680"/>
    </location>
</feature>
<dbReference type="InterPro" id="IPR000719">
    <property type="entry name" value="Prot_kinase_dom"/>
</dbReference>
<dbReference type="PROSITE" id="PS00107">
    <property type="entry name" value="PROTEIN_KINASE_ATP"/>
    <property type="match status" value="1"/>
</dbReference>
<keyword evidence="5 19" id="KW-0812">Transmembrane</keyword>
<evidence type="ECO:0000313" key="24">
    <source>
        <dbReference type="Proteomes" id="UP000283530"/>
    </source>
</evidence>
<keyword evidence="3" id="KW-0723">Serine/threonine-protein kinase</keyword>
<keyword evidence="4" id="KW-0808">Transferase</keyword>
<evidence type="ECO:0000256" key="11">
    <source>
        <dbReference type="ARBA" id="ARBA00022989"/>
    </source>
</evidence>
<organism evidence="23 24">
    <name type="scientific">Cinnamomum micranthum f. kanehirae</name>
    <dbReference type="NCBI Taxonomy" id="337451"/>
    <lineage>
        <taxon>Eukaryota</taxon>
        <taxon>Viridiplantae</taxon>
        <taxon>Streptophyta</taxon>
        <taxon>Embryophyta</taxon>
        <taxon>Tracheophyta</taxon>
        <taxon>Spermatophyta</taxon>
        <taxon>Magnoliopsida</taxon>
        <taxon>Magnoliidae</taxon>
        <taxon>Laurales</taxon>
        <taxon>Lauraceae</taxon>
        <taxon>Cinnamomum</taxon>
    </lineage>
</organism>
<sequence>MAPSISTNPLLSLLLFSFLLSLSIFHPLTTAQPLYQNCETALNYTSNSTYASNLKTLLASLPSNASRNNGFYNTTVGTNQDPVYGLVLCRGDVTPARCQSCVDEAINMIKWVCSNSKIASIWYAHCQLRYSDKRFFSLMEDAGKITLYNTARINNPTQFAPFLNDLLSNLSNRAANDPSLGMFATEKTKFMGSQDVYGLVQCTRDLSMNDCSSCLEGALRYLMGCCSSYIGARVLTTSCNLRFELYYFYTDSDSDSGPTPAPPAAPNPTFKGKKGKKSRVVAIGLAVTFVGLVLLGCCIFHLLRRRRKPQEARKQQSPHSFLNNLGVTNTDLLNIDICGGSPGENQELPFIDFGTIQHSTNNFSFENKLGQGGFGAVYKGVLADGKEIAVKRLSIGSSQGLKEFKNEVILISKLQHKNLVRLVFYCMEKEEKLLIYEYMPNKSLDFFLFDQIKRAQLTWRIRHNIVNGIARGLLYLHEDSCLKVIHRDLKASNVLLDYEMNPKISDFGLARTFRENHSEANTNKVIGTYGYMAPEYAMDGLFSVKSDVFSFGVLLIEILSGRKNSRSYLAENAQSLLAYAWRLWCDGKVMELLDPVLIDSCPMDEVLRFVHIGFLCIQEDATDRPTMSSVVLMLGSKSMTLPHPTEPPLYEGKRKVISEQSPSNAKTSSNEVVISEVEPR</sequence>
<keyword evidence="10 17" id="KW-0067">ATP-binding</keyword>
<feature type="domain" description="Gnk2-homologous" evidence="22">
    <location>
        <begin position="32"/>
        <end position="135"/>
    </location>
</feature>
<dbReference type="PANTHER" id="PTHR27002">
    <property type="entry name" value="RECEPTOR-LIKE SERINE/THREONINE-PROTEIN KINASE SD1-8"/>
    <property type="match status" value="1"/>
</dbReference>
<evidence type="ECO:0000256" key="3">
    <source>
        <dbReference type="ARBA" id="ARBA00022527"/>
    </source>
</evidence>
<dbReference type="Pfam" id="PF01657">
    <property type="entry name" value="Stress-antifung"/>
    <property type="match status" value="2"/>
</dbReference>
<dbReference type="CDD" id="cd23509">
    <property type="entry name" value="Gnk2-like"/>
    <property type="match status" value="2"/>
</dbReference>
<dbReference type="FunFam" id="3.30.430.20:FF:000003">
    <property type="entry name" value="Cysteine-rich RLK (RECEPTOR-like protein kinase) 10"/>
    <property type="match status" value="1"/>
</dbReference>
<dbReference type="GO" id="GO:0005524">
    <property type="term" value="F:ATP binding"/>
    <property type="evidence" value="ECO:0007669"/>
    <property type="project" value="UniProtKB-UniRule"/>
</dbReference>
<dbReference type="CDD" id="cd14066">
    <property type="entry name" value="STKc_IRAK"/>
    <property type="match status" value="1"/>
</dbReference>
<dbReference type="InterPro" id="IPR001245">
    <property type="entry name" value="Ser-Thr/Tyr_kinase_cat_dom"/>
</dbReference>
<dbReference type="SUPFAM" id="SSF56112">
    <property type="entry name" value="Protein kinase-like (PK-like)"/>
    <property type="match status" value="1"/>
</dbReference>
<feature type="domain" description="Protein kinase" evidence="21">
    <location>
        <begin position="363"/>
        <end position="646"/>
    </location>
</feature>
<dbReference type="InterPro" id="IPR038408">
    <property type="entry name" value="GNK2_sf"/>
</dbReference>
<evidence type="ECO:0000256" key="13">
    <source>
        <dbReference type="ARBA" id="ARBA00023157"/>
    </source>
</evidence>
<dbReference type="InterPro" id="IPR011009">
    <property type="entry name" value="Kinase-like_dom_sf"/>
</dbReference>
<dbReference type="STRING" id="337451.A0A3S4PBQ8"/>
<dbReference type="FunFam" id="3.30.200.20:FF:000195">
    <property type="entry name" value="G-type lectin S-receptor-like serine/threonine-protein kinase"/>
    <property type="match status" value="1"/>
</dbReference>
<dbReference type="Gene3D" id="3.30.430.20">
    <property type="entry name" value="Gnk2 domain, C-X8-C-X2-C motif"/>
    <property type="match status" value="2"/>
</dbReference>
<dbReference type="GO" id="GO:0004674">
    <property type="term" value="F:protein serine/threonine kinase activity"/>
    <property type="evidence" value="ECO:0007669"/>
    <property type="project" value="UniProtKB-KW"/>
</dbReference>
<evidence type="ECO:0000313" key="23">
    <source>
        <dbReference type="EMBL" id="RWR88264.1"/>
    </source>
</evidence>
<keyword evidence="6 20" id="KW-0732">Signal</keyword>
<dbReference type="SMART" id="SM00220">
    <property type="entry name" value="S_TKc"/>
    <property type="match status" value="1"/>
</dbReference>
<evidence type="ECO:0000256" key="20">
    <source>
        <dbReference type="SAM" id="SignalP"/>
    </source>
</evidence>
<keyword evidence="8 17" id="KW-0547">Nucleotide-binding</keyword>
<feature type="domain" description="Gnk2-homologous" evidence="22">
    <location>
        <begin position="141"/>
        <end position="248"/>
    </location>
</feature>
<feature type="transmembrane region" description="Helical" evidence="19">
    <location>
        <begin position="280"/>
        <end position="303"/>
    </location>
</feature>
<dbReference type="PROSITE" id="PS51473">
    <property type="entry name" value="GNK2"/>
    <property type="match status" value="2"/>
</dbReference>
<dbReference type="InterPro" id="IPR017441">
    <property type="entry name" value="Protein_kinase_ATP_BS"/>
</dbReference>
<evidence type="ECO:0000256" key="8">
    <source>
        <dbReference type="ARBA" id="ARBA00022741"/>
    </source>
</evidence>
<comment type="catalytic activity">
    <reaction evidence="16">
        <text>L-seryl-[protein] + ATP = O-phospho-L-seryl-[protein] + ADP + H(+)</text>
        <dbReference type="Rhea" id="RHEA:17989"/>
        <dbReference type="Rhea" id="RHEA-COMP:9863"/>
        <dbReference type="Rhea" id="RHEA-COMP:11604"/>
        <dbReference type="ChEBI" id="CHEBI:15378"/>
        <dbReference type="ChEBI" id="CHEBI:29999"/>
        <dbReference type="ChEBI" id="CHEBI:30616"/>
        <dbReference type="ChEBI" id="CHEBI:83421"/>
        <dbReference type="ChEBI" id="CHEBI:456216"/>
        <dbReference type="EC" id="2.7.11.1"/>
    </reaction>
</comment>
<name>A0A3S4PBQ8_9MAGN</name>